<name>E1JSR6_SOLFR</name>
<organism evidence="1 2">
    <name type="scientific">Solidesulfovibrio fructosivorans JJ]</name>
    <dbReference type="NCBI Taxonomy" id="596151"/>
    <lineage>
        <taxon>Bacteria</taxon>
        <taxon>Pseudomonadati</taxon>
        <taxon>Thermodesulfobacteriota</taxon>
        <taxon>Desulfovibrionia</taxon>
        <taxon>Desulfovibrionales</taxon>
        <taxon>Desulfovibrionaceae</taxon>
        <taxon>Solidesulfovibrio</taxon>
    </lineage>
</organism>
<dbReference type="InterPro" id="IPR010235">
    <property type="entry name" value="HepT"/>
</dbReference>
<dbReference type="EMBL" id="AECZ01000003">
    <property type="protein sequence ID" value="EFL52549.1"/>
    <property type="molecule type" value="Genomic_DNA"/>
</dbReference>
<dbReference type="NCBIfam" id="TIGR01987">
    <property type="entry name" value="HI0074"/>
    <property type="match status" value="1"/>
</dbReference>
<keyword evidence="1" id="KW-0808">Transferase</keyword>
<dbReference type="SUPFAM" id="SSF81593">
    <property type="entry name" value="Nucleotidyltransferase substrate binding subunit/domain"/>
    <property type="match status" value="1"/>
</dbReference>
<proteinExistence type="predicted"/>
<gene>
    <name evidence="1" type="ORF">DesfrDRAFT_0655</name>
</gene>
<dbReference type="GO" id="GO:0016740">
    <property type="term" value="F:transferase activity"/>
    <property type="evidence" value="ECO:0007669"/>
    <property type="project" value="UniProtKB-KW"/>
</dbReference>
<dbReference type="Pfam" id="PF08780">
    <property type="entry name" value="NTase_sub_bind"/>
    <property type="match status" value="1"/>
</dbReference>
<dbReference type="STRING" id="596151.DesfrDRAFT_0655"/>
<reference evidence="1 2" key="1">
    <citation type="submission" date="2010-08" db="EMBL/GenBank/DDBJ databases">
        <title>The draft genome of Desulfovibrio fructosovorans JJ.</title>
        <authorList>
            <consortium name="US DOE Joint Genome Institute (JGI-PGF)"/>
            <person name="Lucas S."/>
            <person name="Copeland A."/>
            <person name="Lapidus A."/>
            <person name="Cheng J.-F."/>
            <person name="Bruce D."/>
            <person name="Goodwin L."/>
            <person name="Pitluck S."/>
            <person name="Land M.L."/>
            <person name="Hauser L."/>
            <person name="Chang Y.-J."/>
            <person name="Jeffries C."/>
            <person name="Wall J.D."/>
            <person name="Stahl D.A."/>
            <person name="Arkin A.P."/>
            <person name="Dehal P."/>
            <person name="Stolyar S.M."/>
            <person name="Hazen T.C."/>
            <person name="Woyke T.J."/>
        </authorList>
    </citation>
    <scope>NUCLEOTIDE SEQUENCE [LARGE SCALE GENOMIC DNA]</scope>
    <source>
        <strain evidence="1 2">JJ</strain>
    </source>
</reference>
<comment type="caution">
    <text evidence="1">The sequence shown here is derived from an EMBL/GenBank/DDBJ whole genome shotgun (WGS) entry which is preliminary data.</text>
</comment>
<dbReference type="eggNOG" id="COG1669">
    <property type="taxonomic scope" value="Bacteria"/>
</dbReference>
<protein>
    <submittedName>
        <fullName evidence="1">Nucleotidyltransferase substrate binding protein, HI0074 family</fullName>
    </submittedName>
</protein>
<evidence type="ECO:0000313" key="1">
    <source>
        <dbReference type="EMBL" id="EFL52549.1"/>
    </source>
</evidence>
<evidence type="ECO:0000313" key="2">
    <source>
        <dbReference type="Proteomes" id="UP000006250"/>
    </source>
</evidence>
<dbReference type="Proteomes" id="UP000006250">
    <property type="component" value="Unassembled WGS sequence"/>
</dbReference>
<sequence length="141" mass="16371">MPEDIRWKQRFENYVKALQTLSDAVELAQKRALSMLEEQGVIQSFEFTHELAWNVLKDYLEYQGVRDIVGSRGAVREAFKNGLIEDGETWMTMIRDRNLSSHTYNQGTAQDIVKRILGEHHPAFLKMSKKFSSLYEQSGNE</sequence>
<accession>E1JSR6</accession>
<dbReference type="RefSeq" id="WP_005991067.1">
    <property type="nucleotide sequence ID" value="NZ_AECZ01000003.1"/>
</dbReference>
<dbReference type="AlphaFoldDB" id="E1JSR6"/>
<keyword evidence="2" id="KW-1185">Reference proteome</keyword>
<dbReference type="Gene3D" id="1.20.120.330">
    <property type="entry name" value="Nucleotidyltransferases domain 2"/>
    <property type="match status" value="1"/>
</dbReference>
<dbReference type="OrthoDB" id="9810452at2"/>